<feature type="compositionally biased region" description="Polar residues" evidence="5">
    <location>
        <begin position="253"/>
        <end position="266"/>
    </location>
</feature>
<evidence type="ECO:0000256" key="4">
    <source>
        <dbReference type="ARBA" id="ARBA00023136"/>
    </source>
</evidence>
<keyword evidence="3 6" id="KW-1133">Transmembrane helix</keyword>
<dbReference type="InterPro" id="IPR022764">
    <property type="entry name" value="Peptidase_S54_rhomboid_dom"/>
</dbReference>
<reference evidence="8 9" key="1">
    <citation type="submission" date="2014-02" db="EMBL/GenBank/DDBJ databases">
        <title>Transposable element dynamics among asymbiotic and ectomycorrhizal Amanita fungi.</title>
        <authorList>
            <consortium name="DOE Joint Genome Institute"/>
            <person name="Hess J."/>
            <person name="Skrede I."/>
            <person name="Wolfe B."/>
            <person name="LaButti K."/>
            <person name="Ohm R.A."/>
            <person name="Grigoriev I.V."/>
            <person name="Pringle A."/>
        </authorList>
    </citation>
    <scope>NUCLEOTIDE SEQUENCE [LARGE SCALE GENOMIC DNA]</scope>
    <source>
        <strain evidence="8 9">SKay4041</strain>
    </source>
</reference>
<keyword evidence="9" id="KW-1185">Reference proteome</keyword>
<feature type="domain" description="Peptidase S54 rhomboid" evidence="7">
    <location>
        <begin position="44"/>
        <end position="182"/>
    </location>
</feature>
<keyword evidence="4 6" id="KW-0472">Membrane</keyword>
<dbReference type="Gene3D" id="1.20.1540.10">
    <property type="entry name" value="Rhomboid-like"/>
    <property type="match status" value="1"/>
</dbReference>
<dbReference type="SUPFAM" id="SSF144091">
    <property type="entry name" value="Rhomboid-like"/>
    <property type="match status" value="1"/>
</dbReference>
<dbReference type="GO" id="GO:0004252">
    <property type="term" value="F:serine-type endopeptidase activity"/>
    <property type="evidence" value="ECO:0007669"/>
    <property type="project" value="InterPro"/>
</dbReference>
<evidence type="ECO:0000256" key="2">
    <source>
        <dbReference type="ARBA" id="ARBA00022692"/>
    </source>
</evidence>
<comment type="subcellular location">
    <subcellularLocation>
        <location evidence="1">Membrane</location>
        <topology evidence="1">Multi-pass membrane protein</topology>
    </subcellularLocation>
</comment>
<accession>A0A2A9NB11</accession>
<sequence>MSFEHALVTKGIMVGGALSSILVGLLDVKHYFHLQLIPHMSRHHQYWRLFVHHLAFSNSTDLFLCELLLFNVGIQVERQFGSIKYASFAVISLLLATILEFVFLLLFHRLGLNHIAMGPSTLIFSILYQYSRIVPTAYKFRIFGVPLSNKSMQYLLGLQLAVSRLPASVAVAIIGIVVGQLYRSDLANLKLYRLPPFIISLASQFVQPLLGNIRSPHRSSRAMPDESRTHVNLPSAWPPQNEEVVTTARAPPATSTVPGTPSNTDTPGGARGPSVVRQWVDELSGRAERENAGIRVPTEEQINTMTAVFPQIPREIIVNALQEK</sequence>
<feature type="transmembrane region" description="Helical" evidence="6">
    <location>
        <begin position="46"/>
        <end position="73"/>
    </location>
</feature>
<dbReference type="PANTHER" id="PTHR43066">
    <property type="entry name" value="RHOMBOID-RELATED PROTEIN"/>
    <property type="match status" value="1"/>
</dbReference>
<organism evidence="8 9">
    <name type="scientific">Amanita thiersii Skay4041</name>
    <dbReference type="NCBI Taxonomy" id="703135"/>
    <lineage>
        <taxon>Eukaryota</taxon>
        <taxon>Fungi</taxon>
        <taxon>Dikarya</taxon>
        <taxon>Basidiomycota</taxon>
        <taxon>Agaricomycotina</taxon>
        <taxon>Agaricomycetes</taxon>
        <taxon>Agaricomycetidae</taxon>
        <taxon>Agaricales</taxon>
        <taxon>Pluteineae</taxon>
        <taxon>Amanitaceae</taxon>
        <taxon>Amanita</taxon>
    </lineage>
</organism>
<dbReference type="AlphaFoldDB" id="A0A2A9NB11"/>
<evidence type="ECO:0000256" key="1">
    <source>
        <dbReference type="ARBA" id="ARBA00004141"/>
    </source>
</evidence>
<dbReference type="Pfam" id="PF01694">
    <property type="entry name" value="Rhomboid"/>
    <property type="match status" value="1"/>
</dbReference>
<dbReference type="OrthoDB" id="272778at2759"/>
<proteinExistence type="predicted"/>
<dbReference type="GO" id="GO:0016020">
    <property type="term" value="C:membrane"/>
    <property type="evidence" value="ECO:0007669"/>
    <property type="project" value="UniProtKB-SubCell"/>
</dbReference>
<evidence type="ECO:0000313" key="8">
    <source>
        <dbReference type="EMBL" id="PFH47809.1"/>
    </source>
</evidence>
<feature type="transmembrane region" description="Helical" evidence="6">
    <location>
        <begin position="154"/>
        <end position="182"/>
    </location>
</feature>
<dbReference type="STRING" id="703135.A0A2A9NB11"/>
<feature type="transmembrane region" description="Helical" evidence="6">
    <location>
        <begin position="7"/>
        <end position="26"/>
    </location>
</feature>
<dbReference type="InterPro" id="IPR035952">
    <property type="entry name" value="Rhomboid-like_sf"/>
</dbReference>
<evidence type="ECO:0000313" key="9">
    <source>
        <dbReference type="Proteomes" id="UP000242287"/>
    </source>
</evidence>
<keyword evidence="2 6" id="KW-0812">Transmembrane</keyword>
<dbReference type="PANTHER" id="PTHR43066:SF21">
    <property type="entry name" value="UBIQUITIN-ASSOCIATED DOMAIN-CONTAINING PROTEIN 2"/>
    <property type="match status" value="1"/>
</dbReference>
<evidence type="ECO:0000256" key="5">
    <source>
        <dbReference type="SAM" id="MobiDB-lite"/>
    </source>
</evidence>
<feature type="transmembrane region" description="Helical" evidence="6">
    <location>
        <begin position="85"/>
        <end position="108"/>
    </location>
</feature>
<name>A0A2A9NB11_9AGAR</name>
<evidence type="ECO:0000256" key="3">
    <source>
        <dbReference type="ARBA" id="ARBA00022989"/>
    </source>
</evidence>
<evidence type="ECO:0000256" key="6">
    <source>
        <dbReference type="SAM" id="Phobius"/>
    </source>
</evidence>
<dbReference type="Proteomes" id="UP000242287">
    <property type="component" value="Unassembled WGS sequence"/>
</dbReference>
<dbReference type="EMBL" id="KZ302091">
    <property type="protein sequence ID" value="PFH47809.1"/>
    <property type="molecule type" value="Genomic_DNA"/>
</dbReference>
<gene>
    <name evidence="8" type="ORF">AMATHDRAFT_77032</name>
</gene>
<feature type="region of interest" description="Disordered" evidence="5">
    <location>
        <begin position="217"/>
        <end position="274"/>
    </location>
</feature>
<feature type="transmembrane region" description="Helical" evidence="6">
    <location>
        <begin position="114"/>
        <end position="133"/>
    </location>
</feature>
<protein>
    <recommendedName>
        <fullName evidence="7">Peptidase S54 rhomboid domain-containing protein</fullName>
    </recommendedName>
</protein>
<evidence type="ECO:0000259" key="7">
    <source>
        <dbReference type="Pfam" id="PF01694"/>
    </source>
</evidence>